<proteinExistence type="predicted"/>
<gene>
    <name evidence="2" type="ORF">IPN91_09480</name>
</gene>
<name>A0A936F2U2_9BACT</name>
<dbReference type="Pfam" id="PF02915">
    <property type="entry name" value="Rubrerythrin"/>
    <property type="match status" value="1"/>
</dbReference>
<reference evidence="2 3" key="1">
    <citation type="submission" date="2020-10" db="EMBL/GenBank/DDBJ databases">
        <title>Connecting structure to function with the recovery of over 1000 high-quality activated sludge metagenome-assembled genomes encoding full-length rRNA genes using long-read sequencing.</title>
        <authorList>
            <person name="Singleton C.M."/>
            <person name="Petriglieri F."/>
            <person name="Kristensen J.M."/>
            <person name="Kirkegaard R.H."/>
            <person name="Michaelsen T.Y."/>
            <person name="Andersen M.H."/>
            <person name="Karst S.M."/>
            <person name="Dueholm M.S."/>
            <person name="Nielsen P.H."/>
            <person name="Albertsen M."/>
        </authorList>
    </citation>
    <scope>NUCLEOTIDE SEQUENCE [LARGE SCALE GENOMIC DNA]</scope>
    <source>
        <strain evidence="2">OdNE_18-Q3-R46-58_MAXAC.008</strain>
    </source>
</reference>
<dbReference type="AlphaFoldDB" id="A0A936F2U2"/>
<evidence type="ECO:0000259" key="1">
    <source>
        <dbReference type="PROSITE" id="PS50905"/>
    </source>
</evidence>
<dbReference type="EMBL" id="JADKCH010000009">
    <property type="protein sequence ID" value="MBK8572858.1"/>
    <property type="molecule type" value="Genomic_DNA"/>
</dbReference>
<dbReference type="InterPro" id="IPR012347">
    <property type="entry name" value="Ferritin-like"/>
</dbReference>
<dbReference type="Gene3D" id="1.20.1260.10">
    <property type="match status" value="1"/>
</dbReference>
<dbReference type="PROSITE" id="PS50905">
    <property type="entry name" value="FERRITIN_LIKE"/>
    <property type="match status" value="1"/>
</dbReference>
<comment type="caution">
    <text evidence="2">The sequence shown here is derived from an EMBL/GenBank/DDBJ whole genome shotgun (WGS) entry which is preliminary data.</text>
</comment>
<dbReference type="InterPro" id="IPR003251">
    <property type="entry name" value="Rr_diiron-bd_dom"/>
</dbReference>
<dbReference type="CDD" id="cd01045">
    <property type="entry name" value="Ferritin_like_AB"/>
    <property type="match status" value="1"/>
</dbReference>
<evidence type="ECO:0000313" key="2">
    <source>
        <dbReference type="EMBL" id="MBK8572858.1"/>
    </source>
</evidence>
<dbReference type="GO" id="GO:0016491">
    <property type="term" value="F:oxidoreductase activity"/>
    <property type="evidence" value="ECO:0007669"/>
    <property type="project" value="InterPro"/>
</dbReference>
<accession>A0A936F2U2</accession>
<dbReference type="Proteomes" id="UP000709959">
    <property type="component" value="Unassembled WGS sequence"/>
</dbReference>
<dbReference type="InterPro" id="IPR009078">
    <property type="entry name" value="Ferritin-like_SF"/>
</dbReference>
<evidence type="ECO:0000313" key="3">
    <source>
        <dbReference type="Proteomes" id="UP000709959"/>
    </source>
</evidence>
<organism evidence="2 3">
    <name type="scientific">Candidatus Geothrix odensensis</name>
    <dbReference type="NCBI Taxonomy" id="2954440"/>
    <lineage>
        <taxon>Bacteria</taxon>
        <taxon>Pseudomonadati</taxon>
        <taxon>Acidobacteriota</taxon>
        <taxon>Holophagae</taxon>
        <taxon>Holophagales</taxon>
        <taxon>Holophagaceae</taxon>
        <taxon>Geothrix</taxon>
    </lineage>
</organism>
<feature type="domain" description="Ferritin-like diiron" evidence="1">
    <location>
        <begin position="7"/>
        <end position="160"/>
    </location>
</feature>
<dbReference type="GO" id="GO:0046872">
    <property type="term" value="F:metal ion binding"/>
    <property type="evidence" value="ECO:0007669"/>
    <property type="project" value="InterPro"/>
</dbReference>
<dbReference type="InterPro" id="IPR009040">
    <property type="entry name" value="Ferritin-like_diiron"/>
</dbReference>
<sequence>MATRGIDFANLSLKDALDLAILIEDEAQERYEDLAAQMDQHRTPEAAKFFRYMVENEAKHGRELTARRLQLFGDAPRAVTPAMIFDIEAPDFDAARAFMTPRKAMEAALASEVKAHTFFVAALPALKDLEVRALFEELRDEEIEHQHLVKIELAKLPPDSRLSDEDFVDEPAPQ</sequence>
<dbReference type="SUPFAM" id="SSF47240">
    <property type="entry name" value="Ferritin-like"/>
    <property type="match status" value="1"/>
</dbReference>
<protein>
    <submittedName>
        <fullName evidence="2">Ferritin family protein</fullName>
    </submittedName>
</protein>